<reference evidence="4 5" key="1">
    <citation type="submission" date="2016-05" db="EMBL/GenBank/DDBJ databases">
        <title>Complete genome sequence of Corynebacterium crudilactis, a new Corynebacterium species isolated from raw cow's milk.</title>
        <authorList>
            <person name="Christian R."/>
            <person name="Zimmermann J."/>
            <person name="Lipski A."/>
            <person name="Kalinowski J."/>
        </authorList>
    </citation>
    <scope>NUCLEOTIDE SEQUENCE [LARGE SCALE GENOMIC DNA]</scope>
    <source>
        <strain evidence="4 5">JZ16</strain>
    </source>
</reference>
<dbReference type="RefSeq" id="WP_066565362.1">
    <property type="nucleotide sequence ID" value="NZ_CP015622.1"/>
</dbReference>
<feature type="domain" description="AAA+ ATPase" evidence="3">
    <location>
        <begin position="168"/>
        <end position="309"/>
    </location>
</feature>
<keyword evidence="1" id="KW-0547">Nucleotide-binding</keyword>
<sequence>MATHDMKAYIYYGPSSWFKAETAGLEAESLLDIVYERDNLNRQISIVDKRASIPSETEPEDVEEGPEHVLAESGDYASLTEATISNFAGLVRSIGPKNIYLNNPPELVRSHLERVADVEEVSYELGSFDAQVLRNFNADFQDHLVGQDSVKSELLAAMYQLTRQNVDGPVVVMFYGPSGVGKTETAKFISRLTGGLLFRKQFSMLHSEKFASYVFGGSHQEPSLALDLMERESSVILFDEFDKASSVFHSAFYELFDEGVLEDKNYRVEVGRPLIICTSNYGSESAVKNALGEALYSRFDAFIEFHPLSSFEVDTIIDRLVDAKFEKLTPEEVSILNADELKLNLKSHSKQLGNIRKLSSVIDQIIGHRLALDLLETVESVDPKSS</sequence>
<keyword evidence="5" id="KW-1185">Reference proteome</keyword>
<evidence type="ECO:0000256" key="1">
    <source>
        <dbReference type="ARBA" id="ARBA00022741"/>
    </source>
</evidence>
<name>A0A172QT36_9CORY</name>
<dbReference type="PRINTS" id="PR00300">
    <property type="entry name" value="CLPPROTEASEA"/>
</dbReference>
<dbReference type="GO" id="GO:0005524">
    <property type="term" value="F:ATP binding"/>
    <property type="evidence" value="ECO:0007669"/>
    <property type="project" value="UniProtKB-KW"/>
</dbReference>
<keyword evidence="2" id="KW-0067">ATP-binding</keyword>
<dbReference type="STRING" id="1652495.ccrud_06330"/>
<evidence type="ECO:0000256" key="2">
    <source>
        <dbReference type="ARBA" id="ARBA00022840"/>
    </source>
</evidence>
<dbReference type="InterPro" id="IPR027417">
    <property type="entry name" value="P-loop_NTPase"/>
</dbReference>
<dbReference type="GO" id="GO:0005737">
    <property type="term" value="C:cytoplasm"/>
    <property type="evidence" value="ECO:0007669"/>
    <property type="project" value="TreeGrafter"/>
</dbReference>
<dbReference type="EMBL" id="CP015622">
    <property type="protein sequence ID" value="ANE03865.1"/>
    <property type="molecule type" value="Genomic_DNA"/>
</dbReference>
<dbReference type="InterPro" id="IPR001270">
    <property type="entry name" value="ClpA/B"/>
</dbReference>
<dbReference type="GO" id="GO:0016887">
    <property type="term" value="F:ATP hydrolysis activity"/>
    <property type="evidence" value="ECO:0007669"/>
    <property type="project" value="InterPro"/>
</dbReference>
<dbReference type="Gene3D" id="3.40.50.300">
    <property type="entry name" value="P-loop containing nucleotide triphosphate hydrolases"/>
    <property type="match status" value="1"/>
</dbReference>
<dbReference type="InterPro" id="IPR003959">
    <property type="entry name" value="ATPase_AAA_core"/>
</dbReference>
<dbReference type="SMART" id="SM00382">
    <property type="entry name" value="AAA"/>
    <property type="match status" value="1"/>
</dbReference>
<protein>
    <recommendedName>
        <fullName evidence="3">AAA+ ATPase domain-containing protein</fullName>
    </recommendedName>
</protein>
<dbReference type="InterPro" id="IPR003593">
    <property type="entry name" value="AAA+_ATPase"/>
</dbReference>
<dbReference type="GO" id="GO:0034605">
    <property type="term" value="P:cellular response to heat"/>
    <property type="evidence" value="ECO:0007669"/>
    <property type="project" value="TreeGrafter"/>
</dbReference>
<accession>A0A172QT36</accession>
<dbReference type="PANTHER" id="PTHR11638">
    <property type="entry name" value="ATP-DEPENDENT CLP PROTEASE"/>
    <property type="match status" value="1"/>
</dbReference>
<evidence type="ECO:0000313" key="5">
    <source>
        <dbReference type="Proteomes" id="UP000076929"/>
    </source>
</evidence>
<gene>
    <name evidence="4" type="ORF">ccrud_06330</name>
</gene>
<dbReference type="Proteomes" id="UP000076929">
    <property type="component" value="Chromosome"/>
</dbReference>
<dbReference type="Pfam" id="PF07724">
    <property type="entry name" value="AAA_2"/>
    <property type="match status" value="1"/>
</dbReference>
<dbReference type="InterPro" id="IPR050130">
    <property type="entry name" value="ClpA_ClpB"/>
</dbReference>
<organism evidence="4 5">
    <name type="scientific">Corynebacterium crudilactis</name>
    <dbReference type="NCBI Taxonomy" id="1652495"/>
    <lineage>
        <taxon>Bacteria</taxon>
        <taxon>Bacillati</taxon>
        <taxon>Actinomycetota</taxon>
        <taxon>Actinomycetes</taxon>
        <taxon>Mycobacteriales</taxon>
        <taxon>Corynebacteriaceae</taxon>
        <taxon>Corynebacterium</taxon>
    </lineage>
</organism>
<dbReference type="OrthoDB" id="9783370at2"/>
<proteinExistence type="predicted"/>
<dbReference type="PANTHER" id="PTHR11638:SF18">
    <property type="entry name" value="HEAT SHOCK PROTEIN 104"/>
    <property type="match status" value="1"/>
</dbReference>
<dbReference type="KEGG" id="ccjz:ccrud_06330"/>
<dbReference type="SUPFAM" id="SSF52540">
    <property type="entry name" value="P-loop containing nucleoside triphosphate hydrolases"/>
    <property type="match status" value="1"/>
</dbReference>
<dbReference type="AlphaFoldDB" id="A0A172QT36"/>
<evidence type="ECO:0000313" key="4">
    <source>
        <dbReference type="EMBL" id="ANE03865.1"/>
    </source>
</evidence>
<evidence type="ECO:0000259" key="3">
    <source>
        <dbReference type="SMART" id="SM00382"/>
    </source>
</evidence>